<gene>
    <name evidence="2" type="ORF">BW733_06325</name>
</gene>
<keyword evidence="3" id="KW-1185">Reference proteome</keyword>
<sequence>MLTLDGRRLVAASPAFAARASLVDGARLDDDALVEAVARAGARLNGPDHIFGFDDAHLPRLMGEGNAASIRRLGPADADRFARLTDTCSPSEVDEAYVEVDHWAAFGLFDGDEIVSAASAYPWRDSVVADIGILTRPDHRGRGHARAVVRAISRHIVDEGYQPLYRCQVDNLASAATARRSAMTRFALWDVIPDDT</sequence>
<evidence type="ECO:0000313" key="2">
    <source>
        <dbReference type="EMBL" id="AQP52498.1"/>
    </source>
</evidence>
<dbReference type="GO" id="GO:0016747">
    <property type="term" value="F:acyltransferase activity, transferring groups other than amino-acyl groups"/>
    <property type="evidence" value="ECO:0007669"/>
    <property type="project" value="InterPro"/>
</dbReference>
<dbReference type="PROSITE" id="PS51186">
    <property type="entry name" value="GNAT"/>
    <property type="match status" value="1"/>
</dbReference>
<proteinExistence type="predicted"/>
<dbReference type="SUPFAM" id="SSF55729">
    <property type="entry name" value="Acyl-CoA N-acyltransferases (Nat)"/>
    <property type="match status" value="1"/>
</dbReference>
<dbReference type="InterPro" id="IPR000182">
    <property type="entry name" value="GNAT_dom"/>
</dbReference>
<dbReference type="InterPro" id="IPR016181">
    <property type="entry name" value="Acyl_CoA_acyltransferase"/>
</dbReference>
<dbReference type="Proteomes" id="UP000188235">
    <property type="component" value="Chromosome"/>
</dbReference>
<dbReference type="STRING" id="399497.BW733_06325"/>
<dbReference type="Gene3D" id="3.40.630.30">
    <property type="match status" value="1"/>
</dbReference>
<dbReference type="AlphaFoldDB" id="A0A1Q2D257"/>
<accession>A0A1Q2D257</accession>
<dbReference type="Pfam" id="PF00583">
    <property type="entry name" value="Acetyltransf_1"/>
    <property type="match status" value="1"/>
</dbReference>
<organism evidence="2 3">
    <name type="scientific">Tessaracoccus flavescens</name>
    <dbReference type="NCBI Taxonomy" id="399497"/>
    <lineage>
        <taxon>Bacteria</taxon>
        <taxon>Bacillati</taxon>
        <taxon>Actinomycetota</taxon>
        <taxon>Actinomycetes</taxon>
        <taxon>Propionibacteriales</taxon>
        <taxon>Propionibacteriaceae</taxon>
        <taxon>Tessaracoccus</taxon>
    </lineage>
</organism>
<dbReference type="EMBL" id="CP019607">
    <property type="protein sequence ID" value="AQP52498.1"/>
    <property type="molecule type" value="Genomic_DNA"/>
</dbReference>
<evidence type="ECO:0000259" key="1">
    <source>
        <dbReference type="PROSITE" id="PS51186"/>
    </source>
</evidence>
<name>A0A1Q2D257_9ACTN</name>
<dbReference type="CDD" id="cd04301">
    <property type="entry name" value="NAT_SF"/>
    <property type="match status" value="1"/>
</dbReference>
<dbReference type="KEGG" id="tfa:BW733_06325"/>
<feature type="domain" description="N-acetyltransferase" evidence="1">
    <location>
        <begin position="68"/>
        <end position="196"/>
    </location>
</feature>
<evidence type="ECO:0000313" key="3">
    <source>
        <dbReference type="Proteomes" id="UP000188235"/>
    </source>
</evidence>
<reference evidence="2 3" key="1">
    <citation type="journal article" date="2008" name="Int. J. Syst. Evol. Microbiol.">
        <title>Tessaracoccus flavescens sp. nov., isolated from marine sediment.</title>
        <authorList>
            <person name="Lee D.W."/>
            <person name="Lee S.D."/>
        </authorList>
    </citation>
    <scope>NUCLEOTIDE SEQUENCE [LARGE SCALE GENOMIC DNA]</scope>
    <source>
        <strain evidence="2 3">SST-39T</strain>
    </source>
</reference>
<protein>
    <recommendedName>
        <fullName evidence="1">N-acetyltransferase domain-containing protein</fullName>
    </recommendedName>
</protein>